<evidence type="ECO:0000256" key="9">
    <source>
        <dbReference type="ARBA" id="ARBA00023128"/>
    </source>
</evidence>
<comment type="function">
    <text evidence="11">May be involved in iron transport and iron homeostasis.</text>
</comment>
<comment type="caution">
    <text evidence="11">Lacks conserved residue(s) required for the propagation of feature annotation.</text>
</comment>
<keyword evidence="10 11" id="KW-0472">Membrane</keyword>
<keyword evidence="8 11" id="KW-1133">Transmembrane helix</keyword>
<keyword evidence="4 11" id="KW-0813">Transport</keyword>
<proteinExistence type="inferred from homology"/>
<feature type="transmembrane region" description="Helical" evidence="11">
    <location>
        <begin position="118"/>
        <end position="136"/>
    </location>
</feature>
<dbReference type="Pfam" id="PF08038">
    <property type="entry name" value="Tom7"/>
    <property type="match status" value="1"/>
</dbReference>
<organism evidence="12 13">
    <name type="scientific">Polyodon spathula</name>
    <name type="common">North American paddlefish</name>
    <name type="synonym">Squalus spathula</name>
    <dbReference type="NCBI Taxonomy" id="7913"/>
    <lineage>
        <taxon>Eukaryota</taxon>
        <taxon>Metazoa</taxon>
        <taxon>Chordata</taxon>
        <taxon>Craniata</taxon>
        <taxon>Vertebrata</taxon>
        <taxon>Euteleostomi</taxon>
        <taxon>Actinopterygii</taxon>
        <taxon>Chondrostei</taxon>
        <taxon>Acipenseriformes</taxon>
        <taxon>Polyodontidae</taxon>
        <taxon>Polyodon</taxon>
    </lineage>
</organism>
<comment type="subcellular location">
    <subcellularLocation>
        <location evidence="1 11">Membrane</location>
        <topology evidence="1 11">Multi-pass membrane protein</topology>
    </subcellularLocation>
    <subcellularLocation>
        <location evidence="2">Mitochondrion outer membrane</location>
        <topology evidence="2">Single-pass membrane protein</topology>
    </subcellularLocation>
</comment>
<dbReference type="EMBL" id="JAAWVQ010087739">
    <property type="protein sequence ID" value="MBN3279290.1"/>
    <property type="molecule type" value="Genomic_DNA"/>
</dbReference>
<evidence type="ECO:0000256" key="1">
    <source>
        <dbReference type="ARBA" id="ARBA00004141"/>
    </source>
</evidence>
<keyword evidence="9" id="KW-0496">Mitochondrion</keyword>
<evidence type="ECO:0000256" key="11">
    <source>
        <dbReference type="RuleBase" id="RU365065"/>
    </source>
</evidence>
<keyword evidence="13" id="KW-1185">Reference proteome</keyword>
<evidence type="ECO:0000256" key="5">
    <source>
        <dbReference type="ARBA" id="ARBA00022692"/>
    </source>
</evidence>
<evidence type="ECO:0000256" key="2">
    <source>
        <dbReference type="ARBA" id="ARBA00004572"/>
    </source>
</evidence>
<comment type="similarity">
    <text evidence="3">Belongs to the Tom7 family.</text>
</comment>
<gene>
    <name evidence="12" type="primary">Slc40a1_2</name>
    <name evidence="12" type="ORF">GTO93_0003920</name>
</gene>
<evidence type="ECO:0000256" key="6">
    <source>
        <dbReference type="ARBA" id="ARBA00022787"/>
    </source>
</evidence>
<feature type="non-terminal residue" evidence="12">
    <location>
        <position position="253"/>
    </location>
</feature>
<evidence type="ECO:0000256" key="3">
    <source>
        <dbReference type="ARBA" id="ARBA00010917"/>
    </source>
</evidence>
<comment type="caution">
    <text evidence="12">The sequence shown here is derived from an EMBL/GenBank/DDBJ whole genome shotgun (WGS) entry which is preliminary data.</text>
</comment>
<feature type="non-terminal residue" evidence="12">
    <location>
        <position position="1"/>
    </location>
</feature>
<dbReference type="PANTHER" id="PTHR11660:SF50">
    <property type="entry name" value="SOLUTE CARRIER FAMILY 40 MEMBER"/>
    <property type="match status" value="1"/>
</dbReference>
<comment type="similarity">
    <text evidence="11">Belongs to the ferroportin (FP) (TC 2.A.100) family. SLC40A subfamily.</text>
</comment>
<sequence>MNVTMKRIDQATNILAPLAVGQVMTEVAGCGFILGWNLPSLMVEFIFLSRVYKIVPALSMNPSLKSDLRVAEVPEFTEENCHISLHLKDITHLPLRLRKLTWLLSTCKDGWKAYYRQSVLLAGMGLAFLYTTVLGFDCITTGPLHLNMLFHWIPYSSAKKGNSGQKELHAFPLRGSVNQSITRSLLHTLSRRVTLCLVCGREDSNRVNYCIFLYNKINMPKLSKETKQRLQQVFQCGQFAIRWGFIPTILYLG</sequence>
<evidence type="ECO:0000256" key="7">
    <source>
        <dbReference type="ARBA" id="ARBA00022927"/>
    </source>
</evidence>
<keyword evidence="6" id="KW-1000">Mitochondrion outer membrane</keyword>
<keyword evidence="11" id="KW-0406">Ion transport</keyword>
<evidence type="ECO:0000313" key="13">
    <source>
        <dbReference type="Proteomes" id="UP001166093"/>
    </source>
</evidence>
<accession>A0ABS2XY35</accession>
<keyword evidence="5 11" id="KW-0812">Transmembrane</keyword>
<evidence type="ECO:0000313" key="12">
    <source>
        <dbReference type="EMBL" id="MBN3279290.1"/>
    </source>
</evidence>
<keyword evidence="7" id="KW-0653">Protein transport</keyword>
<name>A0ABS2XY35_POLSP</name>
<evidence type="ECO:0000256" key="10">
    <source>
        <dbReference type="ARBA" id="ARBA00023136"/>
    </source>
</evidence>
<reference evidence="12" key="1">
    <citation type="journal article" date="2021" name="Cell">
        <title>Tracing the genetic footprints of vertebrate landing in non-teleost ray-finned fishes.</title>
        <authorList>
            <person name="Bi X."/>
            <person name="Wang K."/>
            <person name="Yang L."/>
            <person name="Pan H."/>
            <person name="Jiang H."/>
            <person name="Wei Q."/>
            <person name="Fang M."/>
            <person name="Yu H."/>
            <person name="Zhu C."/>
            <person name="Cai Y."/>
            <person name="He Y."/>
            <person name="Gan X."/>
            <person name="Zeng H."/>
            <person name="Yu D."/>
            <person name="Zhu Y."/>
            <person name="Jiang H."/>
            <person name="Qiu Q."/>
            <person name="Yang H."/>
            <person name="Zhang Y.E."/>
            <person name="Wang W."/>
            <person name="Zhu M."/>
            <person name="He S."/>
            <person name="Zhang G."/>
        </authorList>
    </citation>
    <scope>NUCLEOTIDE SEQUENCE</scope>
    <source>
        <strain evidence="12">Pddl_001</strain>
    </source>
</reference>
<dbReference type="Proteomes" id="UP001166093">
    <property type="component" value="Unassembled WGS sequence"/>
</dbReference>
<evidence type="ECO:0000256" key="8">
    <source>
        <dbReference type="ARBA" id="ARBA00022989"/>
    </source>
</evidence>
<dbReference type="Pfam" id="PF06963">
    <property type="entry name" value="FPN1"/>
    <property type="match status" value="1"/>
</dbReference>
<evidence type="ECO:0000256" key="4">
    <source>
        <dbReference type="ARBA" id="ARBA00022448"/>
    </source>
</evidence>
<dbReference type="PANTHER" id="PTHR11660">
    <property type="entry name" value="SOLUTE CARRIER FAMILY 40 MEMBER"/>
    <property type="match status" value="1"/>
</dbReference>
<dbReference type="InterPro" id="IPR009716">
    <property type="entry name" value="Ferroportin-1"/>
</dbReference>
<dbReference type="InterPro" id="IPR012621">
    <property type="entry name" value="Tom7"/>
</dbReference>
<protein>
    <recommendedName>
        <fullName evidence="11">Solute carrier family 40 member</fullName>
    </recommendedName>
</protein>